<keyword evidence="2" id="KW-1185">Reference proteome</keyword>
<evidence type="ECO:0000313" key="2">
    <source>
        <dbReference type="Proteomes" id="UP000322873"/>
    </source>
</evidence>
<dbReference type="EMBL" id="VICG01000015">
    <property type="protein sequence ID" value="KAA8564526.1"/>
    <property type="molecule type" value="Genomic_DNA"/>
</dbReference>
<sequence>MGVEKDLGYNDHEDGKFKTPERRNMVLSAYPKLAGKFIMNQESRKRLAPQITQPRLVYSSELTLLPSNPILKCNANARRVLFVFQ</sequence>
<proteinExistence type="predicted"/>
<organism evidence="1 2">
    <name type="scientific">Monilinia fructicola</name>
    <name type="common">Brown rot fungus</name>
    <name type="synonym">Ciboria fructicola</name>
    <dbReference type="NCBI Taxonomy" id="38448"/>
    <lineage>
        <taxon>Eukaryota</taxon>
        <taxon>Fungi</taxon>
        <taxon>Dikarya</taxon>
        <taxon>Ascomycota</taxon>
        <taxon>Pezizomycotina</taxon>
        <taxon>Leotiomycetes</taxon>
        <taxon>Helotiales</taxon>
        <taxon>Sclerotiniaceae</taxon>
        <taxon>Monilinia</taxon>
    </lineage>
</organism>
<reference evidence="1 2" key="1">
    <citation type="submission" date="2019-06" db="EMBL/GenBank/DDBJ databases">
        <title>Genome Sequence of the Brown Rot Fungal Pathogen Monilinia fructicola.</title>
        <authorList>
            <person name="De Miccolis Angelini R.M."/>
            <person name="Landi L."/>
            <person name="Abate D."/>
            <person name="Pollastro S."/>
            <person name="Romanazzi G."/>
            <person name="Faretra F."/>
        </authorList>
    </citation>
    <scope>NUCLEOTIDE SEQUENCE [LARGE SCALE GENOMIC DNA]</scope>
    <source>
        <strain evidence="1 2">Mfrc123</strain>
    </source>
</reference>
<comment type="caution">
    <text evidence="1">The sequence shown here is derived from an EMBL/GenBank/DDBJ whole genome shotgun (WGS) entry which is preliminary data.</text>
</comment>
<evidence type="ECO:0000313" key="1">
    <source>
        <dbReference type="EMBL" id="KAA8564526.1"/>
    </source>
</evidence>
<gene>
    <name evidence="1" type="ORF">EYC84_011449</name>
</gene>
<accession>A0A5M9JA51</accession>
<protein>
    <submittedName>
        <fullName evidence="1">Uncharacterized protein</fullName>
    </submittedName>
</protein>
<name>A0A5M9JA51_MONFR</name>
<dbReference type="AlphaFoldDB" id="A0A5M9JA51"/>
<dbReference type="Proteomes" id="UP000322873">
    <property type="component" value="Unassembled WGS sequence"/>
</dbReference>